<name>A0A2K3DCI5_CHLRE</name>
<accession>A0A2K3DCI5</accession>
<dbReference type="Gramene" id="PNW78246">
    <property type="protein sequence ID" value="PNW78246"/>
    <property type="gene ID" value="CHLRE_09g405104v5"/>
</dbReference>
<keyword evidence="2" id="KW-1185">Reference proteome</keyword>
<dbReference type="KEGG" id="cre:CHLRE_09g405104v5"/>
<dbReference type="AlphaFoldDB" id="A0A2K3DCI5"/>
<evidence type="ECO:0000313" key="2">
    <source>
        <dbReference type="Proteomes" id="UP000006906"/>
    </source>
</evidence>
<dbReference type="RefSeq" id="XP_042920717.1">
    <property type="nucleotide sequence ID" value="XM_043066152.1"/>
</dbReference>
<dbReference type="Proteomes" id="UP000006906">
    <property type="component" value="Chromosome 9"/>
</dbReference>
<organism evidence="1 2">
    <name type="scientific">Chlamydomonas reinhardtii</name>
    <name type="common">Chlamydomonas smithii</name>
    <dbReference type="NCBI Taxonomy" id="3055"/>
    <lineage>
        <taxon>Eukaryota</taxon>
        <taxon>Viridiplantae</taxon>
        <taxon>Chlorophyta</taxon>
        <taxon>core chlorophytes</taxon>
        <taxon>Chlorophyceae</taxon>
        <taxon>CS clade</taxon>
        <taxon>Chlamydomonadales</taxon>
        <taxon>Chlamydomonadaceae</taxon>
        <taxon>Chlamydomonas</taxon>
    </lineage>
</organism>
<reference evidence="1 2" key="1">
    <citation type="journal article" date="2007" name="Science">
        <title>The Chlamydomonas genome reveals the evolution of key animal and plant functions.</title>
        <authorList>
            <person name="Merchant S.S."/>
            <person name="Prochnik S.E."/>
            <person name="Vallon O."/>
            <person name="Harris E.H."/>
            <person name="Karpowicz S.J."/>
            <person name="Witman G.B."/>
            <person name="Terry A."/>
            <person name="Salamov A."/>
            <person name="Fritz-Laylin L.K."/>
            <person name="Marechal-Drouard L."/>
            <person name="Marshall W.F."/>
            <person name="Qu L.H."/>
            <person name="Nelson D.R."/>
            <person name="Sanderfoot A.A."/>
            <person name="Spalding M.H."/>
            <person name="Kapitonov V.V."/>
            <person name="Ren Q."/>
            <person name="Ferris P."/>
            <person name="Lindquist E."/>
            <person name="Shapiro H."/>
            <person name="Lucas S.M."/>
            <person name="Grimwood J."/>
            <person name="Schmutz J."/>
            <person name="Cardol P."/>
            <person name="Cerutti H."/>
            <person name="Chanfreau G."/>
            <person name="Chen C.L."/>
            <person name="Cognat V."/>
            <person name="Croft M.T."/>
            <person name="Dent R."/>
            <person name="Dutcher S."/>
            <person name="Fernandez E."/>
            <person name="Fukuzawa H."/>
            <person name="Gonzalez-Ballester D."/>
            <person name="Gonzalez-Halphen D."/>
            <person name="Hallmann A."/>
            <person name="Hanikenne M."/>
            <person name="Hippler M."/>
            <person name="Inwood W."/>
            <person name="Jabbari K."/>
            <person name="Kalanon M."/>
            <person name="Kuras R."/>
            <person name="Lefebvre P.A."/>
            <person name="Lemaire S.D."/>
            <person name="Lobanov A.V."/>
            <person name="Lohr M."/>
            <person name="Manuell A."/>
            <person name="Meier I."/>
            <person name="Mets L."/>
            <person name="Mittag M."/>
            <person name="Mittelmeier T."/>
            <person name="Moroney J.V."/>
            <person name="Moseley J."/>
            <person name="Napoli C."/>
            <person name="Nedelcu A.M."/>
            <person name="Niyogi K."/>
            <person name="Novoselov S.V."/>
            <person name="Paulsen I.T."/>
            <person name="Pazour G."/>
            <person name="Purton S."/>
            <person name="Ral J.P."/>
            <person name="Riano-Pachon D.M."/>
            <person name="Riekhof W."/>
            <person name="Rymarquis L."/>
            <person name="Schroda M."/>
            <person name="Stern D."/>
            <person name="Umen J."/>
            <person name="Willows R."/>
            <person name="Wilson N."/>
            <person name="Zimmer S.L."/>
            <person name="Allmer J."/>
            <person name="Balk J."/>
            <person name="Bisova K."/>
            <person name="Chen C.J."/>
            <person name="Elias M."/>
            <person name="Gendler K."/>
            <person name="Hauser C."/>
            <person name="Lamb M.R."/>
            <person name="Ledford H."/>
            <person name="Long J.C."/>
            <person name="Minagawa J."/>
            <person name="Page M.D."/>
            <person name="Pan J."/>
            <person name="Pootakham W."/>
            <person name="Roje S."/>
            <person name="Rose A."/>
            <person name="Stahlberg E."/>
            <person name="Terauchi A.M."/>
            <person name="Yang P."/>
            <person name="Ball S."/>
            <person name="Bowler C."/>
            <person name="Dieckmann C.L."/>
            <person name="Gladyshev V.N."/>
            <person name="Green P."/>
            <person name="Jorgensen R."/>
            <person name="Mayfield S."/>
            <person name="Mueller-Roeber B."/>
            <person name="Rajamani S."/>
            <person name="Sayre R.T."/>
            <person name="Brokstein P."/>
            <person name="Dubchak I."/>
            <person name="Goodstein D."/>
            <person name="Hornick L."/>
            <person name="Huang Y.W."/>
            <person name="Jhaveri J."/>
            <person name="Luo Y."/>
            <person name="Martinez D."/>
            <person name="Ngau W.C."/>
            <person name="Otillar B."/>
            <person name="Poliakov A."/>
            <person name="Porter A."/>
            <person name="Szajkowski L."/>
            <person name="Werner G."/>
            <person name="Zhou K."/>
            <person name="Grigoriev I.V."/>
            <person name="Rokhsar D.S."/>
            <person name="Grossman A.R."/>
        </authorList>
    </citation>
    <scope>NUCLEOTIDE SEQUENCE [LARGE SCALE GENOMIC DNA]</scope>
    <source>
        <strain evidence="2">CC-503</strain>
    </source>
</reference>
<dbReference type="EMBL" id="CM008970">
    <property type="protein sequence ID" value="PNW78246.1"/>
    <property type="molecule type" value="Genomic_DNA"/>
</dbReference>
<dbReference type="GeneID" id="66054840"/>
<dbReference type="InParanoid" id="A0A2K3DCI5"/>
<gene>
    <name evidence="1" type="ORF">CHLRE_09g405104v5</name>
</gene>
<sequence>MAENRGRSSKARWSPGFGPIAMGVDLPSALSMDVRGRFSLRPSFTCCLFFYKGNSK</sequence>
<protein>
    <submittedName>
        <fullName evidence="1">Uncharacterized protein</fullName>
    </submittedName>
</protein>
<evidence type="ECO:0000313" key="1">
    <source>
        <dbReference type="EMBL" id="PNW78246.1"/>
    </source>
</evidence>
<proteinExistence type="predicted"/>